<dbReference type="EMBL" id="CP028918">
    <property type="protein sequence ID" value="AWB47995.1"/>
    <property type="molecule type" value="Genomic_DNA"/>
</dbReference>
<evidence type="ECO:0000313" key="1">
    <source>
        <dbReference type="EMBL" id="AWB47995.1"/>
    </source>
</evidence>
<reference evidence="1 2" key="1">
    <citation type="submission" date="2018-04" db="EMBL/GenBank/DDBJ databases">
        <title>Genome sequencing of Gemmobacter.</title>
        <authorList>
            <person name="Yi H."/>
            <person name="Baek M.-G."/>
        </authorList>
    </citation>
    <scope>NUCLEOTIDE SEQUENCE [LARGE SCALE GENOMIC DNA]</scope>
    <source>
        <strain evidence="1 2">HYN0069</strain>
    </source>
</reference>
<dbReference type="SUPFAM" id="SSF53822">
    <property type="entry name" value="Periplasmic binding protein-like I"/>
    <property type="match status" value="1"/>
</dbReference>
<dbReference type="Gene3D" id="3.40.50.2300">
    <property type="match status" value="2"/>
</dbReference>
<dbReference type="PANTHER" id="PTHR47628:SF1">
    <property type="entry name" value="ALIPHATIC AMIDASE EXPRESSION-REGULATING PROTEIN"/>
    <property type="match status" value="1"/>
</dbReference>
<dbReference type="KEGG" id="geh:HYN69_05225"/>
<dbReference type="OrthoDB" id="9802022at2"/>
<dbReference type="Proteomes" id="UP000244496">
    <property type="component" value="Chromosome"/>
</dbReference>
<keyword evidence="2" id="KW-1185">Reference proteome</keyword>
<name>A0A2S0UJM4_9RHOB</name>
<protein>
    <submittedName>
        <fullName evidence="1">N-acetylmuramoyl-L-alanine amidase</fullName>
    </submittedName>
</protein>
<dbReference type="Pfam" id="PF13433">
    <property type="entry name" value="Peripla_BP_5"/>
    <property type="match status" value="1"/>
</dbReference>
<dbReference type="PANTHER" id="PTHR47628">
    <property type="match status" value="1"/>
</dbReference>
<gene>
    <name evidence="1" type="ORF">HYN69_05225</name>
</gene>
<accession>A0A2S0UJM4</accession>
<dbReference type="RefSeq" id="WP_108434819.1">
    <property type="nucleotide sequence ID" value="NZ_CP028918.1"/>
</dbReference>
<dbReference type="InterPro" id="IPR028082">
    <property type="entry name" value="Peripla_BP_I"/>
</dbReference>
<dbReference type="AlphaFoldDB" id="A0A2S0UJM4"/>
<proteinExistence type="predicted"/>
<evidence type="ECO:0000313" key="2">
    <source>
        <dbReference type="Proteomes" id="UP000244496"/>
    </source>
</evidence>
<organism evidence="1 2">
    <name type="scientific">Paragemmobacter aquarius</name>
    <dbReference type="NCBI Taxonomy" id="2169400"/>
    <lineage>
        <taxon>Bacteria</taxon>
        <taxon>Pseudomonadati</taxon>
        <taxon>Pseudomonadota</taxon>
        <taxon>Alphaproteobacteria</taxon>
        <taxon>Rhodobacterales</taxon>
        <taxon>Paracoccaceae</taxon>
        <taxon>Paragemmobacter</taxon>
    </lineage>
</organism>
<sequence>MKRRVELGLLYSRSGSYTLISEACRTGALAAIAMVNADPALDVSFVPVERDPEGNVDLYGPLCEEILRDTGARHVIGCVTSWSRKEVIPVLEKHGGTLWYAVPYEGFEASDHVVYTHACPNQHLLPLLDWVLPAHGRRAYLTGSNYIWGWEMNRLAREVISQAGGEVLGERYLPIGSRDVARMIEEIRHARPDFVLNSLIGPSSYEFLAAYRRLGAEDAHFRADRCPVLSCNLTECELPALGEAAEGLVAAGPYFRGAAGWPDAGIGGRFGSSHEAAAFAAVRELARLLHGRAEAGIAGLLAGAASVVDAKTHHTELPVLIAQVRGGAFRVIREQAAVAGDPYLTRGRVAAVPALRVVS</sequence>